<name>A0A9W6CD44_9FIRM</name>
<proteinExistence type="predicted"/>
<organism evidence="1 2">
    <name type="scientific">Sellimonas catena</name>
    <dbReference type="NCBI Taxonomy" id="2994035"/>
    <lineage>
        <taxon>Bacteria</taxon>
        <taxon>Bacillati</taxon>
        <taxon>Bacillota</taxon>
        <taxon>Clostridia</taxon>
        <taxon>Lachnospirales</taxon>
        <taxon>Lachnospiraceae</taxon>
        <taxon>Sellimonas</taxon>
    </lineage>
</organism>
<reference evidence="1" key="3">
    <citation type="journal article" date="2023" name="Int. J. Syst. Evol. Microbiol.">
        <title>Sellimonas catena sp. nov., isolated from human faeces.</title>
        <authorList>
            <person name="Hisatomi A."/>
            <person name="Ohkuma M."/>
            <person name="Sakamoto M."/>
        </authorList>
    </citation>
    <scope>NUCLEOTIDE SEQUENCE</scope>
    <source>
        <strain evidence="1">18CBH55</strain>
    </source>
</reference>
<comment type="caution">
    <text evidence="1">The sequence shown here is derived from an EMBL/GenBank/DDBJ whole genome shotgun (WGS) entry which is preliminary data.</text>
</comment>
<gene>
    <name evidence="1" type="ORF">Selli2_05740</name>
</gene>
<evidence type="ECO:0000313" key="2">
    <source>
        <dbReference type="Proteomes" id="UP001145094"/>
    </source>
</evidence>
<protein>
    <submittedName>
        <fullName evidence="1">Uncharacterized protein</fullName>
    </submittedName>
</protein>
<sequence>MREILFRAKRVDNGEWVEGYPVKFQPCASKNECVYGIVPTYASALYIVEINPETLCQYTGLTDKHNLTSGNCDRLPD</sequence>
<accession>A0A9W6CD44</accession>
<dbReference type="EMBL" id="BSCH01000003">
    <property type="protein sequence ID" value="GLG89147.1"/>
    <property type="molecule type" value="Genomic_DNA"/>
</dbReference>
<dbReference type="RefSeq" id="WP_281844437.1">
    <property type="nucleotide sequence ID" value="NZ_BSCH01000003.1"/>
</dbReference>
<dbReference type="AlphaFoldDB" id="A0A9W6CD44"/>
<evidence type="ECO:0000313" key="1">
    <source>
        <dbReference type="EMBL" id="GLG89147.1"/>
    </source>
</evidence>
<dbReference type="Proteomes" id="UP001145094">
    <property type="component" value="Unassembled WGS sequence"/>
</dbReference>
<dbReference type="SUPFAM" id="SSF159006">
    <property type="entry name" value="YopX-like"/>
    <property type="match status" value="1"/>
</dbReference>
<reference evidence="1" key="2">
    <citation type="submission" date="2022-11" db="EMBL/GenBank/DDBJ databases">
        <title>Draft genome sequence of Sellimonas catena strain 18CBH55.</title>
        <authorList>
            <person name="Atsushi H."/>
            <person name="Moriya O."/>
            <person name="Mitsuo S."/>
        </authorList>
    </citation>
    <scope>NUCLEOTIDE SEQUENCE</scope>
    <source>
        <strain evidence="1">18CBH55</strain>
    </source>
</reference>
<reference evidence="1" key="1">
    <citation type="submission" date="2022-11" db="EMBL/GenBank/DDBJ databases">
        <title>Draft genome sequence of Sellimonas catena strain 18CBH55.</title>
        <authorList>
            <person name="Hisatomi A."/>
            <person name="Ohkuma M."/>
            <person name="Sakamoto M."/>
        </authorList>
    </citation>
    <scope>NUCLEOTIDE SEQUENCE</scope>
    <source>
        <strain evidence="1">18CBH55</strain>
    </source>
</reference>